<sequence length="337" mass="37947">MAAQGPQEICPQRAETELETLQGSTPYGPDPERGSLEDVDANNVSSAHNTSPPRNEEEIVFNYLHHPEGIKKLPKGYSRLAKEQILYPNYAIERLFEWLRWRCSHYDQEKLSACLALVIERDTVLANDPDASVEEIEAKIYKLENPIFELVGGWLSKYEEHLLRGAKLRELPRPSLSNHEEFFYHVKNEHMPDIEPGRSMSTADDYVCGADVSARALSDWWLFDNPDSCCFLPFRSSRREGEDDAYYFSTDAFRHILRILLAALTSILLLLPVGILYLGHLSKGESYAVVVLFCILFTAGAVLMCDVKRDAVRLIFGLSAYAAVMLTVLANLGSGDA</sequence>
<feature type="transmembrane region" description="Helical" evidence="2">
    <location>
        <begin position="286"/>
        <end position="305"/>
    </location>
</feature>
<gene>
    <name evidence="4" type="ORF">NKR23_g5195</name>
</gene>
<reference evidence="4" key="1">
    <citation type="submission" date="2022-07" db="EMBL/GenBank/DDBJ databases">
        <title>Fungi with potential for degradation of polypropylene.</title>
        <authorList>
            <person name="Gostincar C."/>
        </authorList>
    </citation>
    <scope>NUCLEOTIDE SEQUENCE</scope>
    <source>
        <strain evidence="4">EXF-13308</strain>
    </source>
</reference>
<evidence type="ECO:0000256" key="2">
    <source>
        <dbReference type="SAM" id="Phobius"/>
    </source>
</evidence>
<dbReference type="EMBL" id="JANBVO010000013">
    <property type="protein sequence ID" value="KAJ9148263.1"/>
    <property type="molecule type" value="Genomic_DNA"/>
</dbReference>
<comment type="caution">
    <text evidence="4">The sequence shown here is derived from an EMBL/GenBank/DDBJ whole genome shotgun (WGS) entry which is preliminary data.</text>
</comment>
<keyword evidence="2" id="KW-0472">Membrane</keyword>
<evidence type="ECO:0000256" key="1">
    <source>
        <dbReference type="SAM" id="MobiDB-lite"/>
    </source>
</evidence>
<dbReference type="Proteomes" id="UP001174694">
    <property type="component" value="Unassembled WGS sequence"/>
</dbReference>
<keyword evidence="2" id="KW-1133">Transmembrane helix</keyword>
<keyword evidence="2" id="KW-0812">Transmembrane</keyword>
<feature type="transmembrane region" description="Helical" evidence="2">
    <location>
        <begin position="259"/>
        <end position="280"/>
    </location>
</feature>
<feature type="domain" description="DUF6594" evidence="3">
    <location>
        <begin position="77"/>
        <end position="325"/>
    </location>
</feature>
<feature type="compositionally biased region" description="Polar residues" evidence="1">
    <location>
        <begin position="42"/>
        <end position="53"/>
    </location>
</feature>
<keyword evidence="5" id="KW-1185">Reference proteome</keyword>
<dbReference type="Pfam" id="PF20237">
    <property type="entry name" value="DUF6594"/>
    <property type="match status" value="1"/>
</dbReference>
<evidence type="ECO:0000313" key="5">
    <source>
        <dbReference type="Proteomes" id="UP001174694"/>
    </source>
</evidence>
<evidence type="ECO:0000259" key="3">
    <source>
        <dbReference type="Pfam" id="PF20237"/>
    </source>
</evidence>
<proteinExistence type="predicted"/>
<organism evidence="4 5">
    <name type="scientific">Pleurostoma richardsiae</name>
    <dbReference type="NCBI Taxonomy" id="41990"/>
    <lineage>
        <taxon>Eukaryota</taxon>
        <taxon>Fungi</taxon>
        <taxon>Dikarya</taxon>
        <taxon>Ascomycota</taxon>
        <taxon>Pezizomycotina</taxon>
        <taxon>Sordariomycetes</taxon>
        <taxon>Sordariomycetidae</taxon>
        <taxon>Calosphaeriales</taxon>
        <taxon>Pleurostomataceae</taxon>
        <taxon>Pleurostoma</taxon>
    </lineage>
</organism>
<name>A0AA38VUC9_9PEZI</name>
<accession>A0AA38VUC9</accession>
<feature type="region of interest" description="Disordered" evidence="1">
    <location>
        <begin position="1"/>
        <end position="55"/>
    </location>
</feature>
<dbReference type="AlphaFoldDB" id="A0AA38VUC9"/>
<protein>
    <recommendedName>
        <fullName evidence="3">DUF6594 domain-containing protein</fullName>
    </recommendedName>
</protein>
<dbReference type="InterPro" id="IPR046529">
    <property type="entry name" value="DUF6594"/>
</dbReference>
<evidence type="ECO:0000313" key="4">
    <source>
        <dbReference type="EMBL" id="KAJ9148263.1"/>
    </source>
</evidence>
<feature type="transmembrane region" description="Helical" evidence="2">
    <location>
        <begin position="312"/>
        <end position="332"/>
    </location>
</feature>